<gene>
    <name evidence="1" type="ORF">DPEC_G00157060</name>
</gene>
<proteinExistence type="predicted"/>
<protein>
    <submittedName>
        <fullName evidence="1">Uncharacterized protein</fullName>
    </submittedName>
</protein>
<organism evidence="1 2">
    <name type="scientific">Dallia pectoralis</name>
    <name type="common">Alaska blackfish</name>
    <dbReference type="NCBI Taxonomy" id="75939"/>
    <lineage>
        <taxon>Eukaryota</taxon>
        <taxon>Metazoa</taxon>
        <taxon>Chordata</taxon>
        <taxon>Craniata</taxon>
        <taxon>Vertebrata</taxon>
        <taxon>Euteleostomi</taxon>
        <taxon>Actinopterygii</taxon>
        <taxon>Neopterygii</taxon>
        <taxon>Teleostei</taxon>
        <taxon>Protacanthopterygii</taxon>
        <taxon>Esociformes</taxon>
        <taxon>Umbridae</taxon>
        <taxon>Dallia</taxon>
    </lineage>
</organism>
<dbReference type="EMBL" id="CM055739">
    <property type="protein sequence ID" value="KAJ8004269.1"/>
    <property type="molecule type" value="Genomic_DNA"/>
</dbReference>
<keyword evidence="2" id="KW-1185">Reference proteome</keyword>
<evidence type="ECO:0000313" key="1">
    <source>
        <dbReference type="EMBL" id="KAJ8004269.1"/>
    </source>
</evidence>
<evidence type="ECO:0000313" key="2">
    <source>
        <dbReference type="Proteomes" id="UP001157502"/>
    </source>
</evidence>
<name>A0ACC2GKW4_DALPE</name>
<comment type="caution">
    <text evidence="1">The sequence shown here is derived from an EMBL/GenBank/DDBJ whole genome shotgun (WGS) entry which is preliminary data.</text>
</comment>
<reference evidence="1" key="1">
    <citation type="submission" date="2021-05" db="EMBL/GenBank/DDBJ databases">
        <authorList>
            <person name="Pan Q."/>
            <person name="Jouanno E."/>
            <person name="Zahm M."/>
            <person name="Klopp C."/>
            <person name="Cabau C."/>
            <person name="Louis A."/>
            <person name="Berthelot C."/>
            <person name="Parey E."/>
            <person name="Roest Crollius H."/>
            <person name="Montfort J."/>
            <person name="Robinson-Rechavi M."/>
            <person name="Bouchez O."/>
            <person name="Lampietro C."/>
            <person name="Lopez Roques C."/>
            <person name="Donnadieu C."/>
            <person name="Postlethwait J."/>
            <person name="Bobe J."/>
            <person name="Dillon D."/>
            <person name="Chandos A."/>
            <person name="von Hippel F."/>
            <person name="Guiguen Y."/>
        </authorList>
    </citation>
    <scope>NUCLEOTIDE SEQUENCE</scope>
    <source>
        <strain evidence="1">YG-Jan2019</strain>
    </source>
</reference>
<dbReference type="Proteomes" id="UP001157502">
    <property type="component" value="Chromosome 12"/>
</dbReference>
<accession>A0ACC2GKW4</accession>
<sequence>MDCQKEMPESLFTASVFHHGCGSIRLPLLEGSDLGFLCQAYRSFTIYPIGLMGSSRRPRLFLIINVHVRVEAYA</sequence>